<dbReference type="InterPro" id="IPR041293">
    <property type="entry name" value="SerS_tRNA-bd"/>
</dbReference>
<organism evidence="6 7">
    <name type="scientific">Fermentimicrarchaeum limneticum</name>
    <dbReference type="NCBI Taxonomy" id="2795018"/>
    <lineage>
        <taxon>Archaea</taxon>
        <taxon>Candidatus Micrarchaeota</taxon>
        <taxon>Candidatus Fermentimicrarchaeales</taxon>
        <taxon>Candidatus Fermentimicrarchaeaceae</taxon>
        <taxon>Candidatus Fermentimicrarchaeum</taxon>
    </lineage>
</organism>
<dbReference type="KEGG" id="flt:Sv326_0095"/>
<evidence type="ECO:0000256" key="3">
    <source>
        <dbReference type="ARBA" id="ARBA00022840"/>
    </source>
</evidence>
<keyword evidence="2" id="KW-0547">Nucleotide-binding</keyword>
<dbReference type="AlphaFoldDB" id="A0A7D5XIY0"/>
<name>A0A7D5XIY0_FERL1</name>
<dbReference type="PROSITE" id="PS50862">
    <property type="entry name" value="AA_TRNA_LIGASE_II"/>
    <property type="match status" value="1"/>
</dbReference>
<keyword evidence="3" id="KW-0067">ATP-binding</keyword>
<dbReference type="Pfam" id="PF00587">
    <property type="entry name" value="tRNA-synt_2b"/>
    <property type="match status" value="1"/>
</dbReference>
<evidence type="ECO:0000256" key="1">
    <source>
        <dbReference type="ARBA" id="ARBA00022598"/>
    </source>
</evidence>
<reference evidence="7" key="1">
    <citation type="submission" date="2020-07" db="EMBL/GenBank/DDBJ databases">
        <title>Metabolic diversity and evolutionary history of the archaeal phylum ###Micrarchaeota### uncovered from a freshwater lake metagenome.</title>
        <authorList>
            <person name="Kadnikov V.V."/>
            <person name="Savvichev A.S."/>
            <person name="Mardanov A.V."/>
            <person name="Beletsky A.V."/>
            <person name="Chupakov A.V."/>
            <person name="Kokryatskaya N.M."/>
            <person name="Pimenov N.V."/>
            <person name="Ravin N.V."/>
        </authorList>
    </citation>
    <scope>NUCLEOTIDE SEQUENCE [LARGE SCALE GENOMIC DNA]</scope>
</reference>
<evidence type="ECO:0000313" key="6">
    <source>
        <dbReference type="EMBL" id="QLJ52270.1"/>
    </source>
</evidence>
<keyword evidence="4 6" id="KW-0030">Aminoacyl-tRNA synthetase</keyword>
<dbReference type="GO" id="GO:0004812">
    <property type="term" value="F:aminoacyl-tRNA ligase activity"/>
    <property type="evidence" value="ECO:0007669"/>
    <property type="project" value="UniProtKB-KW"/>
</dbReference>
<dbReference type="Proteomes" id="UP000510821">
    <property type="component" value="Chromosome"/>
</dbReference>
<dbReference type="Pfam" id="PF18490">
    <property type="entry name" value="tRNA_bind_4"/>
    <property type="match status" value="1"/>
</dbReference>
<keyword evidence="1" id="KW-0436">Ligase</keyword>
<evidence type="ECO:0000256" key="2">
    <source>
        <dbReference type="ARBA" id="ARBA00022741"/>
    </source>
</evidence>
<protein>
    <submittedName>
        <fullName evidence="6">Seryl-tRNA synthetase</fullName>
    </submittedName>
</protein>
<proteinExistence type="predicted"/>
<evidence type="ECO:0000313" key="7">
    <source>
        <dbReference type="Proteomes" id="UP000510821"/>
    </source>
</evidence>
<evidence type="ECO:0000259" key="5">
    <source>
        <dbReference type="PROSITE" id="PS50862"/>
    </source>
</evidence>
<dbReference type="GO" id="GO:0006418">
    <property type="term" value="P:tRNA aminoacylation for protein translation"/>
    <property type="evidence" value="ECO:0007669"/>
    <property type="project" value="InterPro"/>
</dbReference>
<dbReference type="EMBL" id="CP058998">
    <property type="protein sequence ID" value="QLJ52270.1"/>
    <property type="molecule type" value="Genomic_DNA"/>
</dbReference>
<dbReference type="InterPro" id="IPR006195">
    <property type="entry name" value="aa-tRNA-synth_II"/>
</dbReference>
<evidence type="ECO:0000256" key="4">
    <source>
        <dbReference type="ARBA" id="ARBA00023146"/>
    </source>
</evidence>
<dbReference type="SUPFAM" id="SSF55681">
    <property type="entry name" value="Class II aaRS and biotin synthetases"/>
    <property type="match status" value="1"/>
</dbReference>
<dbReference type="Gene3D" id="3.30.70.1920">
    <property type="match status" value="1"/>
</dbReference>
<dbReference type="Gene3D" id="3.30.930.10">
    <property type="entry name" value="Bira Bifunctional Protein, Domain 2"/>
    <property type="match status" value="1"/>
</dbReference>
<accession>A0A7D5XIY0</accession>
<feature type="domain" description="Aminoacyl-transfer RNA synthetases class-II family profile" evidence="5">
    <location>
        <begin position="216"/>
        <end position="492"/>
    </location>
</feature>
<dbReference type="InterPro" id="IPR045864">
    <property type="entry name" value="aa-tRNA-synth_II/BPL/LPL"/>
</dbReference>
<dbReference type="GO" id="GO:0005524">
    <property type="term" value="F:ATP binding"/>
    <property type="evidence" value="ECO:0007669"/>
    <property type="project" value="UniProtKB-KW"/>
</dbReference>
<sequence>MLFELEAVLEFSSSIEGKEKEIEGVMANADKELFRRGAPKGKEEEASHIKEWKIEGDKLRVKIVSGRYVRAPDALLRLRSQLNLLGTKIKAGVRKIEIKRLEVKGVELGREPKEPVKIAFYVDRIEVKGDKADIKFSPSMPIDVIEGGGVDKIIELVKEKAERQEYEGKGEIKKLLWESSRKKTFFDKDPSAELEKISWIRRTHAKGQFVYGRNFTSIANAMKEIMIEHIYKPLGFMEMIFPKFEPWDVPKKSGHAKSIYPDAYYVMVPKVSSPKEWEETMDYFRITGEIHKESIMKKVDSVGILSYAQCPPFWQFLEGKVVKEESLPLRVYDWSGPTYRNEAGGTQGIARVEEFHRAETLFIGLPEQVKETAKLVEEKLTYVLDKVLDLEVKKYTVVPWWMAQEGEKKLSDKALEGVGTVDFEAYLPYRGEREKGEWLEIQNISIIGDKYPKAFSVKASRGELWSGCAGGSFERWICAFLAQKGFDKKNWPEEMRKRVKLGEEVKFA</sequence>
<gene>
    <name evidence="6" type="ORF">Sv326_0095</name>
</gene>
<dbReference type="InterPro" id="IPR002314">
    <property type="entry name" value="aa-tRNA-synt_IIb"/>
</dbReference>